<dbReference type="PROSITE" id="PS50897">
    <property type="entry name" value="CTLH"/>
    <property type="match status" value="1"/>
</dbReference>
<reference evidence="3" key="3">
    <citation type="submission" date="2016-07" db="EMBL/GenBank/DDBJ databases">
        <title>Evolution of pathogenesis and genome organization in the Tremellales.</title>
        <authorList>
            <person name="Cuomo C."/>
            <person name="Litvintseva A."/>
            <person name="Heitman J."/>
            <person name="Chen Y."/>
            <person name="Sun S."/>
            <person name="Springer D."/>
            <person name="Dromer F."/>
            <person name="Young S."/>
            <person name="Zeng Q."/>
            <person name="Chapman S."/>
            <person name="Gujja S."/>
            <person name="Saif S."/>
            <person name="Birren B."/>
        </authorList>
    </citation>
    <scope>NUCLEOTIDE SEQUENCE</scope>
    <source>
        <strain evidence="3">CBS 10737</strain>
    </source>
</reference>
<evidence type="ECO:0000259" key="2">
    <source>
        <dbReference type="PROSITE" id="PS50897"/>
    </source>
</evidence>
<dbReference type="InterPro" id="IPR006595">
    <property type="entry name" value="CTLH_C"/>
</dbReference>
<protein>
    <recommendedName>
        <fullName evidence="2">CTLH domain-containing protein</fullName>
    </recommendedName>
</protein>
<accession>A0A1B9I328</accession>
<dbReference type="GeneID" id="30172805"/>
<dbReference type="Pfam" id="PF10607">
    <property type="entry name" value="CTLH"/>
    <property type="match status" value="1"/>
</dbReference>
<dbReference type="RefSeq" id="XP_019011124.1">
    <property type="nucleotide sequence ID" value="XM_019156166.1"/>
</dbReference>
<dbReference type="OrthoDB" id="8048523at2759"/>
<keyword evidence="5" id="KW-1185">Reference proteome</keyword>
<evidence type="ECO:0000313" key="4">
    <source>
        <dbReference type="EMBL" id="WWC70046.1"/>
    </source>
</evidence>
<dbReference type="InterPro" id="IPR024964">
    <property type="entry name" value="CTLH/CRA"/>
</dbReference>
<evidence type="ECO:0000313" key="5">
    <source>
        <dbReference type="Proteomes" id="UP000094020"/>
    </source>
</evidence>
<gene>
    <name evidence="3" type="ORF">I206_04436</name>
    <name evidence="4" type="ORF">I206_103990</name>
</gene>
<reference evidence="4" key="2">
    <citation type="submission" date="2013-07" db="EMBL/GenBank/DDBJ databases">
        <authorList>
            <consortium name="The Broad Institute Genome Sequencing Platform"/>
            <person name="Cuomo C."/>
            <person name="Litvintseva A."/>
            <person name="Chen Y."/>
            <person name="Heitman J."/>
            <person name="Sun S."/>
            <person name="Springer D."/>
            <person name="Dromer F."/>
            <person name="Young S.K."/>
            <person name="Zeng Q."/>
            <person name="Gargeya S."/>
            <person name="Fitzgerald M."/>
            <person name="Abouelleil A."/>
            <person name="Alvarado L."/>
            <person name="Berlin A.M."/>
            <person name="Chapman S.B."/>
            <person name="Dewar J."/>
            <person name="Goldberg J."/>
            <person name="Griggs A."/>
            <person name="Gujja S."/>
            <person name="Hansen M."/>
            <person name="Howarth C."/>
            <person name="Imamovic A."/>
            <person name="Larimer J."/>
            <person name="McCowan C."/>
            <person name="Murphy C."/>
            <person name="Pearson M."/>
            <person name="Priest M."/>
            <person name="Roberts A."/>
            <person name="Saif S."/>
            <person name="Shea T."/>
            <person name="Sykes S."/>
            <person name="Wortman J."/>
            <person name="Nusbaum C."/>
            <person name="Birren B."/>
        </authorList>
    </citation>
    <scope>NUCLEOTIDE SEQUENCE</scope>
    <source>
        <strain evidence="4">CBS 10737</strain>
    </source>
</reference>
<dbReference type="KEGG" id="kpin:30172805"/>
<reference evidence="4" key="4">
    <citation type="submission" date="2024-02" db="EMBL/GenBank/DDBJ databases">
        <title>Comparative genomics of Cryptococcus and Kwoniella reveals pathogenesis evolution and contrasting modes of karyotype evolution via chromosome fusion or intercentromeric recombination.</title>
        <authorList>
            <person name="Coelho M.A."/>
            <person name="David-Palma M."/>
            <person name="Shea T."/>
            <person name="Bowers K."/>
            <person name="McGinley-Smith S."/>
            <person name="Mohammad A.W."/>
            <person name="Gnirke A."/>
            <person name="Yurkov A.M."/>
            <person name="Nowrousian M."/>
            <person name="Sun S."/>
            <person name="Cuomo C.A."/>
            <person name="Heitman J."/>
        </authorList>
    </citation>
    <scope>NUCLEOTIDE SEQUENCE</scope>
    <source>
        <strain evidence="4">CBS 10737</strain>
    </source>
</reference>
<dbReference type="EMBL" id="CP144523">
    <property type="protein sequence ID" value="WWC70046.1"/>
    <property type="molecule type" value="Genomic_DNA"/>
</dbReference>
<name>A0A1B9I328_9TREE</name>
<dbReference type="AlphaFoldDB" id="A0A1B9I328"/>
<sequence>MNGSSSSSSSFQNINSLHDVILNYVETSGYASTARILAKTQLTHESPSNGTTNNGNGGEEDNMDIDEDDIKVEDGLGNEGKRLSDKKGKGVMKGGLSFSERDLEDIENRRVILNHILNGSISKSVDLLKTYFPSVLDDSLEIKSSTINGFESNYINPKYPSNHSIPVLIKSTIPSHVKLNLQIQQFIESLRQLNPSSSSSSIPSSPSSSIGSLGNSGTLSSSSIGLTHTLSAAQGLHSEAKKLSPDIRAIYLQEIQDVGALLAYADPENGPLKGFLSQDRRIRLSEMVNSAILKSQGKYTESALEAYSRRTTVLYKMMSEFGLDPKSNWTTVSGESGNGKDEAHLAEYWKQANGKPFSLHNFVNSTW</sequence>
<reference evidence="3" key="1">
    <citation type="submission" date="2013-07" db="EMBL/GenBank/DDBJ databases">
        <title>The Genome Sequence of Cryptococcus pinus CBS10737.</title>
        <authorList>
            <consortium name="The Broad Institute Genome Sequencing Platform"/>
            <person name="Cuomo C."/>
            <person name="Litvintseva A."/>
            <person name="Chen Y."/>
            <person name="Heitman J."/>
            <person name="Sun S."/>
            <person name="Springer D."/>
            <person name="Dromer F."/>
            <person name="Young S.K."/>
            <person name="Zeng Q."/>
            <person name="Gargeya S."/>
            <person name="Fitzgerald M."/>
            <person name="Abouelleil A."/>
            <person name="Alvarado L."/>
            <person name="Berlin A.M."/>
            <person name="Chapman S.B."/>
            <person name="Dewar J."/>
            <person name="Goldberg J."/>
            <person name="Griggs A."/>
            <person name="Gujja S."/>
            <person name="Hansen M."/>
            <person name="Howarth C."/>
            <person name="Imamovic A."/>
            <person name="Larimer J."/>
            <person name="McCowan C."/>
            <person name="Murphy C."/>
            <person name="Pearson M."/>
            <person name="Priest M."/>
            <person name="Roberts A."/>
            <person name="Saif S."/>
            <person name="Shea T."/>
            <person name="Sykes S."/>
            <person name="Wortman J."/>
            <person name="Nusbaum C."/>
            <person name="Birren B."/>
        </authorList>
    </citation>
    <scope>NUCLEOTIDE SEQUENCE [LARGE SCALE GENOMIC DNA]</scope>
    <source>
        <strain evidence="3">CBS 10737</strain>
    </source>
</reference>
<evidence type="ECO:0000256" key="1">
    <source>
        <dbReference type="SAM" id="MobiDB-lite"/>
    </source>
</evidence>
<feature type="domain" description="CTLH" evidence="2">
    <location>
        <begin position="105"/>
        <end position="197"/>
    </location>
</feature>
<evidence type="ECO:0000313" key="3">
    <source>
        <dbReference type="EMBL" id="OCF49905.1"/>
    </source>
</evidence>
<feature type="region of interest" description="Disordered" evidence="1">
    <location>
        <begin position="41"/>
        <end position="64"/>
    </location>
</feature>
<organism evidence="3">
    <name type="scientific">Kwoniella pini CBS 10737</name>
    <dbReference type="NCBI Taxonomy" id="1296096"/>
    <lineage>
        <taxon>Eukaryota</taxon>
        <taxon>Fungi</taxon>
        <taxon>Dikarya</taxon>
        <taxon>Basidiomycota</taxon>
        <taxon>Agaricomycotina</taxon>
        <taxon>Tremellomycetes</taxon>
        <taxon>Tremellales</taxon>
        <taxon>Cryptococcaceae</taxon>
        <taxon>Kwoniella</taxon>
    </lineage>
</organism>
<dbReference type="EMBL" id="KI894011">
    <property type="protein sequence ID" value="OCF49905.1"/>
    <property type="molecule type" value="Genomic_DNA"/>
</dbReference>
<dbReference type="Proteomes" id="UP000094020">
    <property type="component" value="Chromosome 5"/>
</dbReference>
<dbReference type="STRING" id="1296096.A0A1B9I328"/>
<proteinExistence type="predicted"/>
<dbReference type="SMART" id="SM00757">
    <property type="entry name" value="CRA"/>
    <property type="match status" value="1"/>
</dbReference>
<dbReference type="InterPro" id="IPR013144">
    <property type="entry name" value="CRA_dom"/>
</dbReference>